<keyword evidence="1" id="KW-0472">Membrane</keyword>
<keyword evidence="1" id="KW-0812">Transmembrane</keyword>
<comment type="caution">
    <text evidence="2">The sequence shown here is derived from an EMBL/GenBank/DDBJ whole genome shotgun (WGS) entry which is preliminary data.</text>
</comment>
<keyword evidence="1" id="KW-1133">Transmembrane helix</keyword>
<dbReference type="EMBL" id="AORI01000012">
    <property type="protein sequence ID" value="ENY68498.1"/>
    <property type="molecule type" value="Genomic_DNA"/>
</dbReference>
<keyword evidence="3" id="KW-1185">Reference proteome</keyword>
<proteinExistence type="predicted"/>
<evidence type="ECO:0000256" key="1">
    <source>
        <dbReference type="SAM" id="Phobius"/>
    </source>
</evidence>
<name>N9V9X4_9BACT</name>
<accession>N9V9X4</accession>
<feature type="transmembrane region" description="Helical" evidence="1">
    <location>
        <begin position="228"/>
        <end position="251"/>
    </location>
</feature>
<evidence type="ECO:0000313" key="3">
    <source>
        <dbReference type="Proteomes" id="UP000013131"/>
    </source>
</evidence>
<reference evidence="2 3" key="1">
    <citation type="journal article" date="2013" name="Genome Announc.">
        <title>Draft Genome Sequences of Mycoplasma auris and Mycoplasma yeatsii, Two Species of the Ear Canal of Caprinae.</title>
        <authorList>
            <person name="Dordet-Frisoni E."/>
            <person name="Baranowski E."/>
            <person name="Barre A."/>
            <person name="Blanchard A."/>
            <person name="Breton M."/>
            <person name="Couture C."/>
            <person name="Dupuy V."/>
            <person name="Gaurivaud P."/>
            <person name="Jacob D."/>
            <person name="Lemaitre C."/>
            <person name="Manso-Silvan L."/>
            <person name="Nikolski M."/>
            <person name="Nouvel L.X."/>
            <person name="Poumarat F."/>
            <person name="Sirand-Pugnet P."/>
            <person name="Thebault P."/>
            <person name="Theil S."/>
            <person name="Thiaucourt F."/>
            <person name="Citti C."/>
            <person name="Tardy F."/>
        </authorList>
    </citation>
    <scope>NUCLEOTIDE SEQUENCE [LARGE SCALE GENOMIC DNA]</scope>
    <source>
        <strain evidence="2 3">15026</strain>
    </source>
</reference>
<dbReference type="PATRIC" id="fig|1188233.3.peg.558"/>
<organism evidence="2 3">
    <name type="scientific">Metamycoplasma auris 15026</name>
    <dbReference type="NCBI Taxonomy" id="1188233"/>
    <lineage>
        <taxon>Bacteria</taxon>
        <taxon>Bacillati</taxon>
        <taxon>Mycoplasmatota</taxon>
        <taxon>Mycoplasmoidales</taxon>
        <taxon>Metamycoplasmataceae</taxon>
        <taxon>Metamycoplasma</taxon>
    </lineage>
</organism>
<evidence type="ECO:0000313" key="2">
    <source>
        <dbReference type="EMBL" id="ENY68498.1"/>
    </source>
</evidence>
<dbReference type="OrthoDB" id="2287900at2"/>
<gene>
    <name evidence="2" type="ORF">MAU_5740</name>
</gene>
<dbReference type="AlphaFoldDB" id="N9V9X4"/>
<sequence>MTEIKELLELNYEQCISYLRHKYGGVSKPILSFDNEGNFRMNDFSFIRNEGLFIHNKKEMNIDWLTRADVSRKYPEYDDESNLVYCNLLEHLVLHIKIWQATNRSGGYLFSQLIPELNDIYSGIVYKEEWKNKAASLVRNYKDDYLFCLSKLKVDLKNEVDALLLSSKENEKIGWSKQKNEAFFNEMKEYFKYDKLARWKSPYVNSFVDYETGNRKDDTWKTRIRTKLFLIVFGTIILNAIFWALIVTFLIKK</sequence>
<dbReference type="RefSeq" id="WP_004425242.1">
    <property type="nucleotide sequence ID" value="NZ_AORI01000012.1"/>
</dbReference>
<protein>
    <submittedName>
        <fullName evidence="2">Uncharacterized protein</fullName>
    </submittedName>
</protein>
<dbReference type="Proteomes" id="UP000013131">
    <property type="component" value="Unassembled WGS sequence"/>
</dbReference>
<dbReference type="STRING" id="1188233.MAU_5740"/>
<dbReference type="eggNOG" id="ENOG5031QSR">
    <property type="taxonomic scope" value="Bacteria"/>
</dbReference>